<feature type="repeat" description="PPR" evidence="2">
    <location>
        <begin position="353"/>
        <end position="383"/>
    </location>
</feature>
<evidence type="ECO:0008006" key="5">
    <source>
        <dbReference type="Google" id="ProtNLM"/>
    </source>
</evidence>
<dbReference type="Pfam" id="PF01535">
    <property type="entry name" value="PPR"/>
    <property type="match status" value="3"/>
</dbReference>
<dbReference type="PANTHER" id="PTHR47926:SF436">
    <property type="entry name" value="PENTATRICOPEPTIDE REPEAT-CONTAINING PROTEIN ELI1, CHLOROPLASTIC-LIKE ISOFORM X2"/>
    <property type="match status" value="1"/>
</dbReference>
<protein>
    <recommendedName>
        <fullName evidence="5">Pentacotripeptide-repeat region of PRORP domain-containing protein</fullName>
    </recommendedName>
</protein>
<dbReference type="InterPro" id="IPR002885">
    <property type="entry name" value="PPR_rpt"/>
</dbReference>
<evidence type="ECO:0000313" key="4">
    <source>
        <dbReference type="Proteomes" id="UP000091857"/>
    </source>
</evidence>
<dbReference type="InterPro" id="IPR046848">
    <property type="entry name" value="E_motif"/>
</dbReference>
<feature type="repeat" description="PPR" evidence="2">
    <location>
        <begin position="278"/>
        <end position="308"/>
    </location>
</feature>
<evidence type="ECO:0000313" key="3">
    <source>
        <dbReference type="EMBL" id="OAY39213.1"/>
    </source>
</evidence>
<dbReference type="AlphaFoldDB" id="A0A2C9V4B5"/>
<dbReference type="NCBIfam" id="TIGR00756">
    <property type="entry name" value="PPR"/>
    <property type="match status" value="4"/>
</dbReference>
<dbReference type="GO" id="GO:0003723">
    <property type="term" value="F:RNA binding"/>
    <property type="evidence" value="ECO:0007669"/>
    <property type="project" value="InterPro"/>
</dbReference>
<dbReference type="InterPro" id="IPR011990">
    <property type="entry name" value="TPR-like_helical_dom_sf"/>
</dbReference>
<dbReference type="EMBL" id="CM004396">
    <property type="protein sequence ID" value="OAY39213.1"/>
    <property type="molecule type" value="Genomic_DNA"/>
</dbReference>
<dbReference type="GO" id="GO:0009451">
    <property type="term" value="P:RNA modification"/>
    <property type="evidence" value="ECO:0007669"/>
    <property type="project" value="InterPro"/>
</dbReference>
<dbReference type="PROSITE" id="PS51375">
    <property type="entry name" value="PPR"/>
    <property type="match status" value="5"/>
</dbReference>
<feature type="repeat" description="PPR" evidence="2">
    <location>
        <begin position="168"/>
        <end position="203"/>
    </location>
</feature>
<reference evidence="4" key="1">
    <citation type="journal article" date="2016" name="Nat. Biotechnol.">
        <title>Sequencing wild and cultivated cassava and related species reveals extensive interspecific hybridization and genetic diversity.</title>
        <authorList>
            <person name="Bredeson J.V."/>
            <person name="Lyons J.B."/>
            <person name="Prochnik S.E."/>
            <person name="Wu G.A."/>
            <person name="Ha C.M."/>
            <person name="Edsinger-Gonzales E."/>
            <person name="Grimwood J."/>
            <person name="Schmutz J."/>
            <person name="Rabbi I.Y."/>
            <person name="Egesi C."/>
            <person name="Nauluvula P."/>
            <person name="Lebot V."/>
            <person name="Ndunguru J."/>
            <person name="Mkamilo G."/>
            <person name="Bart R.S."/>
            <person name="Setter T.L."/>
            <person name="Gleadow R.M."/>
            <person name="Kulakow P."/>
            <person name="Ferguson M.E."/>
            <person name="Rounsley S."/>
            <person name="Rokhsar D.S."/>
        </authorList>
    </citation>
    <scope>NUCLEOTIDE SEQUENCE [LARGE SCALE GENOMIC DNA]</scope>
    <source>
        <strain evidence="4">cv. AM560-2</strain>
    </source>
</reference>
<dbReference type="Pfam" id="PF13812">
    <property type="entry name" value="PPR_3"/>
    <property type="match status" value="1"/>
</dbReference>
<dbReference type="InterPro" id="IPR046960">
    <property type="entry name" value="PPR_At4g14850-like_plant"/>
</dbReference>
<dbReference type="FunFam" id="1.25.40.10:FF:000344">
    <property type="entry name" value="Pentatricopeptide repeat-containing protein"/>
    <property type="match status" value="1"/>
</dbReference>
<organism evidence="3 4">
    <name type="scientific">Manihot esculenta</name>
    <name type="common">Cassava</name>
    <name type="synonym">Jatropha manihot</name>
    <dbReference type="NCBI Taxonomy" id="3983"/>
    <lineage>
        <taxon>Eukaryota</taxon>
        <taxon>Viridiplantae</taxon>
        <taxon>Streptophyta</taxon>
        <taxon>Embryophyta</taxon>
        <taxon>Tracheophyta</taxon>
        <taxon>Spermatophyta</taxon>
        <taxon>Magnoliopsida</taxon>
        <taxon>eudicotyledons</taxon>
        <taxon>Gunneridae</taxon>
        <taxon>Pentapetalae</taxon>
        <taxon>rosids</taxon>
        <taxon>fabids</taxon>
        <taxon>Malpighiales</taxon>
        <taxon>Euphorbiaceae</taxon>
        <taxon>Crotonoideae</taxon>
        <taxon>Manihoteae</taxon>
        <taxon>Manihot</taxon>
    </lineage>
</organism>
<evidence type="ECO:0000256" key="1">
    <source>
        <dbReference type="ARBA" id="ARBA00022737"/>
    </source>
</evidence>
<keyword evidence="1" id="KW-0677">Repeat</keyword>
<dbReference type="Pfam" id="PF20431">
    <property type="entry name" value="E_motif"/>
    <property type="match status" value="1"/>
</dbReference>
<comment type="caution">
    <text evidence="3">The sequence shown here is derived from an EMBL/GenBank/DDBJ whole genome shotgun (WGS) entry which is preliminary data.</text>
</comment>
<dbReference type="PANTHER" id="PTHR47926">
    <property type="entry name" value="PENTATRICOPEPTIDE REPEAT-CONTAINING PROTEIN"/>
    <property type="match status" value="1"/>
</dbReference>
<evidence type="ECO:0000256" key="2">
    <source>
        <dbReference type="PROSITE-ProRule" id="PRU00708"/>
    </source>
</evidence>
<keyword evidence="4" id="KW-1185">Reference proteome</keyword>
<dbReference type="Pfam" id="PF13041">
    <property type="entry name" value="PPR_2"/>
    <property type="match status" value="1"/>
</dbReference>
<accession>A0A2C9V4B5</accession>
<gene>
    <name evidence="3" type="ORF">MANES_10G076200v8</name>
</gene>
<proteinExistence type="predicted"/>
<dbReference type="SUPFAM" id="SSF48452">
    <property type="entry name" value="TPR-like"/>
    <property type="match status" value="1"/>
</dbReference>
<dbReference type="Gene3D" id="1.25.40.10">
    <property type="entry name" value="Tetratricopeptide repeat domain"/>
    <property type="match status" value="3"/>
</dbReference>
<dbReference type="OrthoDB" id="1865464at2759"/>
<feature type="repeat" description="PPR" evidence="2">
    <location>
        <begin position="65"/>
        <end position="99"/>
    </location>
</feature>
<feature type="repeat" description="PPR" evidence="2">
    <location>
        <begin position="384"/>
        <end position="418"/>
    </location>
</feature>
<sequence>MRGPPSFAGLSNLLQGRIPRTHLLQIHARVFRLHAHQDDLIATRLIGHYPSHLSLRVFYQLQRPNLFPFNAIIRVFAHEGPFRESFFLFRRLKRQSLSPNDLTFSFILKACFGSRNVLYVKQIHTHILKVGLVTDPFVCNGLVAVYSKCFEDLASARLLFDEMPDKGVVCCWTSLIAGFAQSGQSEEVLRLFCDMIVKENLRPENDTMVSVLSACSNLEFHEIEKWVTVLSEFTNNTESKTSSCDSVNNVLVYLYGKWGKIQKSRERFDNVSCNGIRSVLPWNSMINAYVQNGFPLEALGLFRLMVENPTCRPNHVTMVSVLSACAQTGDLELGKWVHEYLKSKGHKGVLEFNTFLSTALIDMYSKCGSLDKAKEVFNQMVSKDVVSFNAMIMGLAINGEGIEAVKLFYTMKEFGLHPNAGTFLGLLWACSHSGLSDEGRKIFQEMSSSFFVLPKLEHYACYIDLLARNGHLEEAIKVATLMPFKPNNFVWGALLGGCLLHSKVDLAKLVYKRFLEVDPANSAGYVILANVFAADHRWNDVSALRWFMKEKGVRKQPGCSWISINGVVHEFLVGSPLHPQIESIHHMLHGLVMDMKIASSQETPKLEL</sequence>
<dbReference type="Gramene" id="Manes.10G076200.1.v8.1">
    <property type="protein sequence ID" value="Manes.10G076200.1.v8.1.CDS"/>
    <property type="gene ID" value="Manes.10G076200.v8.1"/>
</dbReference>
<dbReference type="FunFam" id="1.25.40.10:FF:000184">
    <property type="entry name" value="Pentatricopeptide repeat-containing protein, chloroplastic"/>
    <property type="match status" value="1"/>
</dbReference>
<dbReference type="Proteomes" id="UP000091857">
    <property type="component" value="Chromosome 10"/>
</dbReference>
<name>A0A2C9V4B5_MANES</name>